<feature type="non-terminal residue" evidence="3">
    <location>
        <position position="1"/>
    </location>
</feature>
<feature type="domain" description="Phage replisome organiser N-terminal" evidence="2">
    <location>
        <begin position="19"/>
        <end position="107"/>
    </location>
</feature>
<evidence type="ECO:0000313" key="3">
    <source>
        <dbReference type="EMBL" id="GAH17251.1"/>
    </source>
</evidence>
<gene>
    <name evidence="3" type="ORF">S01H4_53170</name>
</gene>
<dbReference type="AlphaFoldDB" id="X1D902"/>
<feature type="region of interest" description="Disordered" evidence="1">
    <location>
        <begin position="96"/>
        <end position="135"/>
    </location>
</feature>
<feature type="compositionally biased region" description="Basic and acidic residues" evidence="1">
    <location>
        <begin position="114"/>
        <end position="128"/>
    </location>
</feature>
<dbReference type="EMBL" id="BART01030448">
    <property type="protein sequence ID" value="GAH17251.1"/>
    <property type="molecule type" value="Genomic_DNA"/>
</dbReference>
<feature type="compositionally biased region" description="Basic residues" evidence="1">
    <location>
        <begin position="97"/>
        <end position="108"/>
    </location>
</feature>
<name>X1D902_9ZZZZ</name>
<dbReference type="InterPro" id="IPR010056">
    <property type="entry name" value="Phage_rep_org__N"/>
</dbReference>
<accession>X1D902</accession>
<organism evidence="3">
    <name type="scientific">marine sediment metagenome</name>
    <dbReference type="NCBI Taxonomy" id="412755"/>
    <lineage>
        <taxon>unclassified sequences</taxon>
        <taxon>metagenomes</taxon>
        <taxon>ecological metagenomes</taxon>
    </lineage>
</organism>
<proteinExistence type="predicted"/>
<comment type="caution">
    <text evidence="3">The sequence shown here is derived from an EMBL/GenBank/DDBJ whole genome shotgun (WGS) entry which is preliminary data.</text>
</comment>
<dbReference type="Pfam" id="PF09681">
    <property type="entry name" value="Phage_rep_org_N"/>
    <property type="match status" value="1"/>
</dbReference>
<reference evidence="3" key="1">
    <citation type="journal article" date="2014" name="Front. Microbiol.">
        <title>High frequency of phylogenetically diverse reductive dehalogenase-homologous genes in deep subseafloor sedimentary metagenomes.</title>
        <authorList>
            <person name="Kawai M."/>
            <person name="Futagami T."/>
            <person name="Toyoda A."/>
            <person name="Takaki Y."/>
            <person name="Nishi S."/>
            <person name="Hori S."/>
            <person name="Arai W."/>
            <person name="Tsubouchi T."/>
            <person name="Morono Y."/>
            <person name="Uchiyama I."/>
            <person name="Ito T."/>
            <person name="Fujiyama A."/>
            <person name="Inagaki F."/>
            <person name="Takami H."/>
        </authorList>
    </citation>
    <scope>NUCLEOTIDE SEQUENCE</scope>
    <source>
        <strain evidence="3">Expedition CK06-06</strain>
    </source>
</reference>
<sequence>ADKWIFGSMRLECTIEERAIWIDLLALASKDDGHIRANEDTPYLLRQLAGIFNIPEEILKSAIEKFIKLNKLAQSNSGTLYIVTWDKYQLSESYNRVQKHRKQKKKDKTLHCNGKSDSDANKKNNKNRDIKKKNKIKSNKEEEKYLLWF</sequence>
<evidence type="ECO:0000259" key="2">
    <source>
        <dbReference type="Pfam" id="PF09681"/>
    </source>
</evidence>
<protein>
    <recommendedName>
        <fullName evidence="2">Phage replisome organiser N-terminal domain-containing protein</fullName>
    </recommendedName>
</protein>
<evidence type="ECO:0000256" key="1">
    <source>
        <dbReference type="SAM" id="MobiDB-lite"/>
    </source>
</evidence>